<feature type="transmembrane region" description="Helical" evidence="14">
    <location>
        <begin position="7"/>
        <end position="24"/>
    </location>
</feature>
<evidence type="ECO:0000256" key="4">
    <source>
        <dbReference type="ARBA" id="ARBA00022475"/>
    </source>
</evidence>
<feature type="transmembrane region" description="Helical" evidence="14">
    <location>
        <begin position="121"/>
        <end position="140"/>
    </location>
</feature>
<dbReference type="InterPro" id="IPR001734">
    <property type="entry name" value="Na/solute_symporter"/>
</dbReference>
<evidence type="ECO:0000256" key="2">
    <source>
        <dbReference type="ARBA" id="ARBA00006434"/>
    </source>
</evidence>
<feature type="transmembrane region" description="Helical" evidence="14">
    <location>
        <begin position="368"/>
        <end position="388"/>
    </location>
</feature>
<comment type="subcellular location">
    <subcellularLocation>
        <location evidence="1 14">Cell membrane</location>
        <topology evidence="1 14">Multi-pass membrane protein</topology>
    </subcellularLocation>
</comment>
<evidence type="ECO:0000256" key="13">
    <source>
        <dbReference type="RuleBase" id="RU362091"/>
    </source>
</evidence>
<keyword evidence="3 14" id="KW-0813">Transport</keyword>
<dbReference type="InterPro" id="IPR038377">
    <property type="entry name" value="Na/Glc_symporter_sf"/>
</dbReference>
<reference evidence="15 16" key="1">
    <citation type="submission" date="2020-08" db="EMBL/GenBank/DDBJ databases">
        <title>A Genomic Blueprint of the Chicken Gut Microbiome.</title>
        <authorList>
            <person name="Gilroy R."/>
            <person name="Ravi A."/>
            <person name="Getino M."/>
            <person name="Pursley I."/>
            <person name="Horton D.L."/>
            <person name="Alikhan N.-F."/>
            <person name="Baker D."/>
            <person name="Gharbi K."/>
            <person name="Hall N."/>
            <person name="Watson M."/>
            <person name="Adriaenssens E.M."/>
            <person name="Foster-Nyarko E."/>
            <person name="Jarju S."/>
            <person name="Secka A."/>
            <person name="Antonio M."/>
            <person name="Oren A."/>
            <person name="Chaudhuri R."/>
            <person name="La Ragione R.M."/>
            <person name="Hildebrand F."/>
            <person name="Pallen M.J."/>
        </authorList>
    </citation>
    <scope>NUCLEOTIDE SEQUENCE [LARGE SCALE GENOMIC DNA]</scope>
    <source>
        <strain evidence="15 16">Sa3CUA8</strain>
    </source>
</reference>
<keyword evidence="14" id="KW-0029">Amino-acid transport</keyword>
<evidence type="ECO:0000256" key="11">
    <source>
        <dbReference type="ARBA" id="ARBA00023201"/>
    </source>
</evidence>
<dbReference type="CDD" id="cd11475">
    <property type="entry name" value="SLC5sbd_PutP"/>
    <property type="match status" value="1"/>
</dbReference>
<dbReference type="PANTHER" id="PTHR48086:SF3">
    <property type="entry name" value="SODIUM_PROLINE SYMPORTER"/>
    <property type="match status" value="1"/>
</dbReference>
<dbReference type="PROSITE" id="PS50283">
    <property type="entry name" value="NA_SOLUT_SYMP_3"/>
    <property type="match status" value="1"/>
</dbReference>
<keyword evidence="8 14" id="KW-0915">Sodium</keyword>
<feature type="transmembrane region" description="Helical" evidence="14">
    <location>
        <begin position="319"/>
        <end position="347"/>
    </location>
</feature>
<keyword evidence="5 14" id="KW-0812">Transmembrane</keyword>
<keyword evidence="6 14" id="KW-0769">Symport</keyword>
<evidence type="ECO:0000256" key="1">
    <source>
        <dbReference type="ARBA" id="ARBA00004651"/>
    </source>
</evidence>
<proteinExistence type="inferred from homology"/>
<evidence type="ECO:0000256" key="3">
    <source>
        <dbReference type="ARBA" id="ARBA00022448"/>
    </source>
</evidence>
<evidence type="ECO:0000256" key="7">
    <source>
        <dbReference type="ARBA" id="ARBA00022989"/>
    </source>
</evidence>
<name>A0ABR8PJT3_9BACL</name>
<comment type="function">
    <text evidence="14">Catalyzes the sodium-dependent uptake of extracellular L-proline.</text>
</comment>
<feature type="transmembrane region" description="Helical" evidence="14">
    <location>
        <begin position="454"/>
        <end position="471"/>
    </location>
</feature>
<evidence type="ECO:0000256" key="12">
    <source>
        <dbReference type="ARBA" id="ARBA00033708"/>
    </source>
</evidence>
<comment type="similarity">
    <text evidence="2 13">Belongs to the sodium:solute symporter (SSF) (TC 2.A.21) family.</text>
</comment>
<protein>
    <recommendedName>
        <fullName evidence="14">Sodium/proline symporter</fullName>
    </recommendedName>
    <alternativeName>
        <fullName evidence="14">Proline permease</fullName>
    </alternativeName>
</protein>
<dbReference type="Pfam" id="PF00474">
    <property type="entry name" value="SSF"/>
    <property type="match status" value="1"/>
</dbReference>
<evidence type="ECO:0000256" key="8">
    <source>
        <dbReference type="ARBA" id="ARBA00023053"/>
    </source>
</evidence>
<evidence type="ECO:0000313" key="16">
    <source>
        <dbReference type="Proteomes" id="UP000659496"/>
    </source>
</evidence>
<dbReference type="PANTHER" id="PTHR48086">
    <property type="entry name" value="SODIUM/PROLINE SYMPORTER-RELATED"/>
    <property type="match status" value="1"/>
</dbReference>
<feature type="transmembrane region" description="Helical" evidence="14">
    <location>
        <begin position="65"/>
        <end position="91"/>
    </location>
</feature>
<evidence type="ECO:0000256" key="9">
    <source>
        <dbReference type="ARBA" id="ARBA00023065"/>
    </source>
</evidence>
<accession>A0ABR8PJT3</accession>
<feature type="transmembrane region" description="Helical" evidence="14">
    <location>
        <begin position="160"/>
        <end position="182"/>
    </location>
</feature>
<feature type="transmembrane region" description="Helical" evidence="14">
    <location>
        <begin position="425"/>
        <end position="442"/>
    </location>
</feature>
<gene>
    <name evidence="15" type="ORF">H9659_08920</name>
</gene>
<feature type="transmembrane region" description="Helical" evidence="14">
    <location>
        <begin position="189"/>
        <end position="209"/>
    </location>
</feature>
<evidence type="ECO:0000256" key="5">
    <source>
        <dbReference type="ARBA" id="ARBA00022692"/>
    </source>
</evidence>
<evidence type="ECO:0000256" key="14">
    <source>
        <dbReference type="RuleBase" id="RU366012"/>
    </source>
</evidence>
<organism evidence="15 16">
    <name type="scientific">Sporosarcina gallistercoris</name>
    <dbReference type="NCBI Taxonomy" id="2762245"/>
    <lineage>
        <taxon>Bacteria</taxon>
        <taxon>Bacillati</taxon>
        <taxon>Bacillota</taxon>
        <taxon>Bacilli</taxon>
        <taxon>Bacillales</taxon>
        <taxon>Caryophanaceae</taxon>
        <taxon>Sporosarcina</taxon>
    </lineage>
</organism>
<feature type="transmembrane region" description="Helical" evidence="14">
    <location>
        <begin position="274"/>
        <end position="299"/>
    </location>
</feature>
<feature type="transmembrane region" description="Helical" evidence="14">
    <location>
        <begin position="229"/>
        <end position="253"/>
    </location>
</feature>
<evidence type="ECO:0000313" key="15">
    <source>
        <dbReference type="EMBL" id="MBD7908450.1"/>
    </source>
</evidence>
<dbReference type="RefSeq" id="WP_191689592.1">
    <property type="nucleotide sequence ID" value="NZ_JACSQY010000005.1"/>
</dbReference>
<dbReference type="InterPro" id="IPR050277">
    <property type="entry name" value="Sodium:Solute_Symporter"/>
</dbReference>
<dbReference type="Gene3D" id="1.20.1730.10">
    <property type="entry name" value="Sodium/glucose cotransporter"/>
    <property type="match status" value="1"/>
</dbReference>
<dbReference type="EMBL" id="JACSQY010000005">
    <property type="protein sequence ID" value="MBD7908450.1"/>
    <property type="molecule type" value="Genomic_DNA"/>
</dbReference>
<evidence type="ECO:0000256" key="10">
    <source>
        <dbReference type="ARBA" id="ARBA00023136"/>
    </source>
</evidence>
<dbReference type="NCBIfam" id="TIGR00813">
    <property type="entry name" value="sss"/>
    <property type="match status" value="1"/>
</dbReference>
<keyword evidence="4 14" id="KW-1003">Cell membrane</keyword>
<sequence>MHTVIMVEFVMYLLVMLVVGYLVSRRTKSHADFLLGGKQLPGWALAFSERATGESAWLLLGYTGFVFATGLSGVWVAVGIASGIIFSWLFLAKRFMKEAEKTGTMTLPSFLAARFGKQGKLILWLSTILIFSFMMFYFGAQIAGAGKTLFAVFNIPTKVGAILSIIVVVILAYVGGFVTVVWTDMIQSIMMLITLVVLPIVALFHISAADLSISQALVAAGPSMDSWTGGAIGFSLGLLLFNNFAWFFGFLGGQPQLSARFMALRSEKEARQGSFVAITWTILAYSGAFMIGITALTLYQGQVFADVEMILPFMILDLMPPWIAGILLAGILAAIISTADSQLLVITSSVSEDIIQRAMNLKLSEKKLVAISRLTIVGAGIVGLVIALTSKSLVFLVVSWAWAGVGCTLSPAVMLTFLWKRYSGIGVIATIISGFVSTVIWISTPLDAIATSRFTTFFIAAAFGIVFSLLFPDKKEEEQDPASVETTESTSV</sequence>
<comment type="caution">
    <text evidence="15">The sequence shown here is derived from an EMBL/GenBank/DDBJ whole genome shotgun (WGS) entry which is preliminary data.</text>
</comment>
<dbReference type="Proteomes" id="UP000659496">
    <property type="component" value="Unassembled WGS sequence"/>
</dbReference>
<keyword evidence="7 14" id="KW-1133">Transmembrane helix</keyword>
<evidence type="ECO:0000256" key="6">
    <source>
        <dbReference type="ARBA" id="ARBA00022847"/>
    </source>
</evidence>
<comment type="catalytic activity">
    <reaction evidence="12">
        <text>L-proline(in) + Na(+)(in) = L-proline(out) + Na(+)(out)</text>
        <dbReference type="Rhea" id="RHEA:28967"/>
        <dbReference type="ChEBI" id="CHEBI:29101"/>
        <dbReference type="ChEBI" id="CHEBI:60039"/>
    </reaction>
</comment>
<dbReference type="InterPro" id="IPR011851">
    <property type="entry name" value="Na/Pro_symporter"/>
</dbReference>
<keyword evidence="11 14" id="KW-0739">Sodium transport</keyword>
<feature type="transmembrane region" description="Helical" evidence="14">
    <location>
        <begin position="394"/>
        <end position="418"/>
    </location>
</feature>
<keyword evidence="16" id="KW-1185">Reference proteome</keyword>
<keyword evidence="10 14" id="KW-0472">Membrane</keyword>
<keyword evidence="9 14" id="KW-0406">Ion transport</keyword>